<evidence type="ECO:0000256" key="6">
    <source>
        <dbReference type="SAM" id="MobiDB-lite"/>
    </source>
</evidence>
<protein>
    <submittedName>
        <fullName evidence="8">Uncharacterized protein</fullName>
    </submittedName>
</protein>
<dbReference type="EMBL" id="ML996104">
    <property type="protein sequence ID" value="KAF2739501.1"/>
    <property type="molecule type" value="Genomic_DNA"/>
</dbReference>
<feature type="region of interest" description="Disordered" evidence="6">
    <location>
        <begin position="239"/>
        <end position="269"/>
    </location>
</feature>
<dbReference type="GO" id="GO:0005789">
    <property type="term" value="C:endoplasmic reticulum membrane"/>
    <property type="evidence" value="ECO:0007669"/>
    <property type="project" value="UniProtKB-SubCell"/>
</dbReference>
<comment type="subcellular location">
    <subcellularLocation>
        <location evidence="1">Endoplasmic reticulum membrane</location>
        <topology evidence="1">Multi-pass membrane protein</topology>
    </subcellularLocation>
</comment>
<evidence type="ECO:0000256" key="7">
    <source>
        <dbReference type="SAM" id="Phobius"/>
    </source>
</evidence>
<keyword evidence="3" id="KW-0256">Endoplasmic reticulum</keyword>
<dbReference type="GO" id="GO:0070072">
    <property type="term" value="P:vacuolar proton-transporting V-type ATPase complex assembly"/>
    <property type="evidence" value="ECO:0007669"/>
    <property type="project" value="InterPro"/>
</dbReference>
<feature type="transmembrane region" description="Helical" evidence="7">
    <location>
        <begin position="161"/>
        <end position="180"/>
    </location>
</feature>
<evidence type="ECO:0000256" key="2">
    <source>
        <dbReference type="ARBA" id="ARBA00022692"/>
    </source>
</evidence>
<name>A0A9P4V7F2_9PLEO</name>
<evidence type="ECO:0000256" key="1">
    <source>
        <dbReference type="ARBA" id="ARBA00004477"/>
    </source>
</evidence>
<keyword evidence="2 7" id="KW-0812">Transmembrane</keyword>
<comment type="caution">
    <text evidence="8">The sequence shown here is derived from an EMBL/GenBank/DDBJ whole genome shotgun (WGS) entry which is preliminary data.</text>
</comment>
<feature type="transmembrane region" description="Helical" evidence="7">
    <location>
        <begin position="192"/>
        <end position="212"/>
    </location>
</feature>
<keyword evidence="5 7" id="KW-0472">Membrane</keyword>
<sequence>MVLLMMTPAIVRAIDTARECAGDELSKLQLPDEPSLAEPEAGKPISHSQLIDISKLLKKHADTAQADHGAFTLDLLLKGSAIHIALPPPKKEPTREYKALMERLRREEEARAYERMLNPPPPNETFSQRFPGAPISAQFHSIGADAPDDDDLSYAEVHRQIILIINIIVSIVACSVFIWVAARHWSVPKRLALSMGGSGLIAIAEVAIYSGYVRRIREAKAKEKNKPEIKEIMESWVIDSSSGKKSIASSSGSKEKPDDGIRYRKGKHR</sequence>
<evidence type="ECO:0000256" key="3">
    <source>
        <dbReference type="ARBA" id="ARBA00022824"/>
    </source>
</evidence>
<dbReference type="InterPro" id="IPR021013">
    <property type="entry name" value="ATPase_Vma12"/>
</dbReference>
<dbReference type="OrthoDB" id="19981at2759"/>
<feature type="compositionally biased region" description="Low complexity" evidence="6">
    <location>
        <begin position="240"/>
        <end position="252"/>
    </location>
</feature>
<accession>A0A9P4V7F2</accession>
<gene>
    <name evidence="8" type="ORF">EJ04DRAFT_329644</name>
</gene>
<dbReference type="Proteomes" id="UP000799444">
    <property type="component" value="Unassembled WGS sequence"/>
</dbReference>
<evidence type="ECO:0000313" key="8">
    <source>
        <dbReference type="EMBL" id="KAF2739501.1"/>
    </source>
</evidence>
<dbReference type="PANTHER" id="PTHR31394">
    <property type="entry name" value="TRANSMEMBRANE PROTEIN 199"/>
    <property type="match status" value="1"/>
</dbReference>
<evidence type="ECO:0000256" key="5">
    <source>
        <dbReference type="ARBA" id="ARBA00023136"/>
    </source>
</evidence>
<proteinExistence type="predicted"/>
<dbReference type="PANTHER" id="PTHR31394:SF1">
    <property type="entry name" value="TRANSMEMBRANE PROTEIN 199"/>
    <property type="match status" value="1"/>
</dbReference>
<dbReference type="Pfam" id="PF11712">
    <property type="entry name" value="Vma12"/>
    <property type="match status" value="1"/>
</dbReference>
<reference evidence="8" key="1">
    <citation type="journal article" date="2020" name="Stud. Mycol.">
        <title>101 Dothideomycetes genomes: a test case for predicting lifestyles and emergence of pathogens.</title>
        <authorList>
            <person name="Haridas S."/>
            <person name="Albert R."/>
            <person name="Binder M."/>
            <person name="Bloem J."/>
            <person name="Labutti K."/>
            <person name="Salamov A."/>
            <person name="Andreopoulos B."/>
            <person name="Baker S."/>
            <person name="Barry K."/>
            <person name="Bills G."/>
            <person name="Bluhm B."/>
            <person name="Cannon C."/>
            <person name="Castanera R."/>
            <person name="Culley D."/>
            <person name="Daum C."/>
            <person name="Ezra D."/>
            <person name="Gonzalez J."/>
            <person name="Henrissat B."/>
            <person name="Kuo A."/>
            <person name="Liang C."/>
            <person name="Lipzen A."/>
            <person name="Lutzoni F."/>
            <person name="Magnuson J."/>
            <person name="Mondo S."/>
            <person name="Nolan M."/>
            <person name="Ohm R."/>
            <person name="Pangilinan J."/>
            <person name="Park H.-J."/>
            <person name="Ramirez L."/>
            <person name="Alfaro M."/>
            <person name="Sun H."/>
            <person name="Tritt A."/>
            <person name="Yoshinaga Y."/>
            <person name="Zwiers L.-H."/>
            <person name="Turgeon B."/>
            <person name="Goodwin S."/>
            <person name="Spatafora J."/>
            <person name="Crous P."/>
            <person name="Grigoriev I."/>
        </authorList>
    </citation>
    <scope>NUCLEOTIDE SEQUENCE</scope>
    <source>
        <strain evidence="8">CBS 125425</strain>
    </source>
</reference>
<feature type="compositionally biased region" description="Basic and acidic residues" evidence="6">
    <location>
        <begin position="253"/>
        <end position="262"/>
    </location>
</feature>
<evidence type="ECO:0000256" key="4">
    <source>
        <dbReference type="ARBA" id="ARBA00022989"/>
    </source>
</evidence>
<evidence type="ECO:0000313" key="9">
    <source>
        <dbReference type="Proteomes" id="UP000799444"/>
    </source>
</evidence>
<keyword evidence="4 7" id="KW-1133">Transmembrane helix</keyword>
<dbReference type="AlphaFoldDB" id="A0A9P4V7F2"/>
<organism evidence="8 9">
    <name type="scientific">Polyplosphaeria fusca</name>
    <dbReference type="NCBI Taxonomy" id="682080"/>
    <lineage>
        <taxon>Eukaryota</taxon>
        <taxon>Fungi</taxon>
        <taxon>Dikarya</taxon>
        <taxon>Ascomycota</taxon>
        <taxon>Pezizomycotina</taxon>
        <taxon>Dothideomycetes</taxon>
        <taxon>Pleosporomycetidae</taxon>
        <taxon>Pleosporales</taxon>
        <taxon>Tetraplosphaeriaceae</taxon>
        <taxon>Polyplosphaeria</taxon>
    </lineage>
</organism>
<keyword evidence="9" id="KW-1185">Reference proteome</keyword>